<accession>A0A9D0ZSL2</accession>
<feature type="transmembrane region" description="Helical" evidence="1">
    <location>
        <begin position="313"/>
        <end position="332"/>
    </location>
</feature>
<sequence>MKRFLRFCLVVVMSMMMASPVMAKEERTIDHFYSDADGEVNLNADVNGSSTLAGEKVNFKSDVDGIAFGASSETDFSGTAEYGVFAGMTVNINGTINNDAFIAGNTVKIKKKGDIKRDVVIAGNDVIINGNIDRNLTVYGSNVEINGTVSGHVKLVVSSVKISDDAKLGSISYPEDAKASISDKASVGEVTTTEAINTDTTTVSDVIVSNVMSLVGLLVVFAVLTLVCPNVFNKLQDKYSKFDFDRGIEVVTKGLLTLVLVPMVIMICISFSFGIPLAFILIAFYVIAIYLSTIFASYLLGYKIWQKFGKRDINILAIGLLGLLIVMILKMIPGVSVIVNVITLLVGLGLIIDGFKPAREK</sequence>
<feature type="transmembrane region" description="Helical" evidence="1">
    <location>
        <begin position="211"/>
        <end position="233"/>
    </location>
</feature>
<evidence type="ECO:0000313" key="3">
    <source>
        <dbReference type="EMBL" id="HIQ91438.1"/>
    </source>
</evidence>
<evidence type="ECO:0000256" key="1">
    <source>
        <dbReference type="SAM" id="Phobius"/>
    </source>
</evidence>
<reference evidence="3" key="2">
    <citation type="journal article" date="2021" name="PeerJ">
        <title>Extensive microbial diversity within the chicken gut microbiome revealed by metagenomics and culture.</title>
        <authorList>
            <person name="Gilroy R."/>
            <person name="Ravi A."/>
            <person name="Getino M."/>
            <person name="Pursley I."/>
            <person name="Horton D.L."/>
            <person name="Alikhan N.F."/>
            <person name="Baker D."/>
            <person name="Gharbi K."/>
            <person name="Hall N."/>
            <person name="Watson M."/>
            <person name="Adriaenssens E.M."/>
            <person name="Foster-Nyarko E."/>
            <person name="Jarju S."/>
            <person name="Secka A."/>
            <person name="Antonio M."/>
            <person name="Oren A."/>
            <person name="Chaudhuri R.R."/>
            <person name="La Ragione R."/>
            <person name="Hildebrand F."/>
            <person name="Pallen M.J."/>
        </authorList>
    </citation>
    <scope>NUCLEOTIDE SEQUENCE</scope>
    <source>
        <strain evidence="3">CHK147-3167</strain>
    </source>
</reference>
<organism evidence="3 4">
    <name type="scientific">Candidatus Coprosoma intestinipullorum</name>
    <dbReference type="NCBI Taxonomy" id="2840752"/>
    <lineage>
        <taxon>Bacteria</taxon>
        <taxon>Bacillati</taxon>
        <taxon>Bacillota</taxon>
        <taxon>Bacillota incertae sedis</taxon>
        <taxon>Candidatus Coprosoma</taxon>
    </lineage>
</organism>
<evidence type="ECO:0000313" key="4">
    <source>
        <dbReference type="Proteomes" id="UP000886786"/>
    </source>
</evidence>
<comment type="caution">
    <text evidence="3">The sequence shown here is derived from an EMBL/GenBank/DDBJ whole genome shotgun (WGS) entry which is preliminary data.</text>
</comment>
<dbReference type="Proteomes" id="UP000886786">
    <property type="component" value="Unassembled WGS sequence"/>
</dbReference>
<feature type="chain" id="PRO_5038952334" description="Polymer-forming cytoskeletal protein" evidence="2">
    <location>
        <begin position="24"/>
        <end position="361"/>
    </location>
</feature>
<feature type="transmembrane region" description="Helical" evidence="1">
    <location>
        <begin position="254"/>
        <end position="273"/>
    </location>
</feature>
<keyword evidence="2" id="KW-0732">Signal</keyword>
<evidence type="ECO:0008006" key="5">
    <source>
        <dbReference type="Google" id="ProtNLM"/>
    </source>
</evidence>
<keyword evidence="1" id="KW-0812">Transmembrane</keyword>
<name>A0A9D0ZSL2_9FIRM</name>
<feature type="transmembrane region" description="Helical" evidence="1">
    <location>
        <begin position="279"/>
        <end position="301"/>
    </location>
</feature>
<reference evidence="3" key="1">
    <citation type="submission" date="2020-10" db="EMBL/GenBank/DDBJ databases">
        <authorList>
            <person name="Gilroy R."/>
        </authorList>
    </citation>
    <scope>NUCLEOTIDE SEQUENCE</scope>
    <source>
        <strain evidence="3">CHK147-3167</strain>
    </source>
</reference>
<feature type="transmembrane region" description="Helical" evidence="1">
    <location>
        <begin position="338"/>
        <end position="355"/>
    </location>
</feature>
<proteinExistence type="predicted"/>
<dbReference type="AlphaFoldDB" id="A0A9D0ZSL2"/>
<keyword evidence="1" id="KW-1133">Transmembrane helix</keyword>
<gene>
    <name evidence="3" type="ORF">IAB27_07455</name>
</gene>
<keyword evidence="1" id="KW-0472">Membrane</keyword>
<feature type="signal peptide" evidence="2">
    <location>
        <begin position="1"/>
        <end position="23"/>
    </location>
</feature>
<evidence type="ECO:0000256" key="2">
    <source>
        <dbReference type="SAM" id="SignalP"/>
    </source>
</evidence>
<protein>
    <recommendedName>
        <fullName evidence="5">Polymer-forming cytoskeletal protein</fullName>
    </recommendedName>
</protein>
<dbReference type="EMBL" id="DVFV01000127">
    <property type="protein sequence ID" value="HIQ91438.1"/>
    <property type="molecule type" value="Genomic_DNA"/>
</dbReference>